<dbReference type="AlphaFoldDB" id="A0A7R8X6K7"/>
<organism evidence="14">
    <name type="scientific">Darwinula stevensoni</name>
    <dbReference type="NCBI Taxonomy" id="69355"/>
    <lineage>
        <taxon>Eukaryota</taxon>
        <taxon>Metazoa</taxon>
        <taxon>Ecdysozoa</taxon>
        <taxon>Arthropoda</taxon>
        <taxon>Crustacea</taxon>
        <taxon>Oligostraca</taxon>
        <taxon>Ostracoda</taxon>
        <taxon>Podocopa</taxon>
        <taxon>Podocopida</taxon>
        <taxon>Darwinulocopina</taxon>
        <taxon>Darwinuloidea</taxon>
        <taxon>Darwinulidae</taxon>
        <taxon>Darwinula</taxon>
    </lineage>
</organism>
<evidence type="ECO:0000313" key="15">
    <source>
        <dbReference type="Proteomes" id="UP000677054"/>
    </source>
</evidence>
<evidence type="ECO:0000256" key="6">
    <source>
        <dbReference type="ARBA" id="ARBA00022679"/>
    </source>
</evidence>
<dbReference type="EMBL" id="LR899715">
    <property type="protein sequence ID" value="CAD7241955.1"/>
    <property type="molecule type" value="Genomic_DNA"/>
</dbReference>
<sequence length="342" mass="37499">MEYDPGLVRIRQCAIEDAAGPSFPPIEFQAEQEAAHPVLQKRVCVVRVRLAPLPWLTINEVKKIADFIKNKVPCNPKIGIVCGSGLGVIGDRIRNGVYIKYEDIPGFLVSTVVGHRGALLIGDLNGVEVVCMLGRFHFYEGYPTWKCALPIRVMRFLGVETVIVTNAAGSVNPTYRVGDVMLLKDHLFLPSICGGLNPLIGPNDDKLGVRFPSLTTAYDKKLREIALETAEALGLRESFHEGVYVMNSGPAFETIAELNFLRSAGADAVGMSTLPEVVTARHCGLRVLAFSLITNECIMEYDSDKPHPTQEEVIETAEAKQEQISDFVFHLVSGMNKEALAC</sequence>
<comment type="catalytic activity">
    <reaction evidence="10">
        <text>guanosine + phosphate = alpha-D-ribose 1-phosphate + guanine</text>
        <dbReference type="Rhea" id="RHEA:13233"/>
        <dbReference type="ChEBI" id="CHEBI:16235"/>
        <dbReference type="ChEBI" id="CHEBI:16750"/>
        <dbReference type="ChEBI" id="CHEBI:43474"/>
        <dbReference type="ChEBI" id="CHEBI:57720"/>
        <dbReference type="EC" id="2.4.2.1"/>
    </reaction>
</comment>
<comment type="catalytic activity">
    <reaction evidence="7">
        <text>inosine + phosphate = alpha-D-ribose 1-phosphate + hypoxanthine</text>
        <dbReference type="Rhea" id="RHEA:27646"/>
        <dbReference type="ChEBI" id="CHEBI:17368"/>
        <dbReference type="ChEBI" id="CHEBI:17596"/>
        <dbReference type="ChEBI" id="CHEBI:43474"/>
        <dbReference type="ChEBI" id="CHEBI:57720"/>
        <dbReference type="EC" id="2.4.2.1"/>
    </reaction>
</comment>
<dbReference type="OrthoDB" id="10261782at2759"/>
<evidence type="ECO:0000256" key="12">
    <source>
        <dbReference type="ARBA" id="ARBA00033072"/>
    </source>
</evidence>
<dbReference type="NCBIfam" id="TIGR01700">
    <property type="entry name" value="PNPH"/>
    <property type="match status" value="1"/>
</dbReference>
<keyword evidence="6" id="KW-0808">Transferase</keyword>
<gene>
    <name evidence="14" type="ORF">DSTB1V02_LOCUS1931</name>
</gene>
<feature type="domain" description="Nucleoside phosphorylase" evidence="13">
    <location>
        <begin position="77"/>
        <end position="331"/>
    </location>
</feature>
<dbReference type="CDD" id="cd09009">
    <property type="entry name" value="PNP-EcPNPII_like"/>
    <property type="match status" value="1"/>
</dbReference>
<proteinExistence type="inferred from homology"/>
<comment type="pathway">
    <text evidence="1">Purine metabolism; purine nucleoside salvage.</text>
</comment>
<evidence type="ECO:0000256" key="9">
    <source>
        <dbReference type="ARBA" id="ARBA00023950"/>
    </source>
</evidence>
<dbReference type="PANTHER" id="PTHR11904:SF9">
    <property type="entry name" value="PURINE NUCLEOSIDE PHOSPHORYLASE-RELATED"/>
    <property type="match status" value="1"/>
</dbReference>
<evidence type="ECO:0000256" key="8">
    <source>
        <dbReference type="ARBA" id="ARBA00023929"/>
    </source>
</evidence>
<dbReference type="EC" id="2.4.2.1" evidence="3"/>
<dbReference type="Proteomes" id="UP000677054">
    <property type="component" value="Unassembled WGS sequence"/>
</dbReference>
<evidence type="ECO:0000256" key="7">
    <source>
        <dbReference type="ARBA" id="ARBA00023918"/>
    </source>
</evidence>
<dbReference type="Gene3D" id="3.40.50.1580">
    <property type="entry name" value="Nucleoside phosphorylase domain"/>
    <property type="match status" value="1"/>
</dbReference>
<dbReference type="GO" id="GO:0004731">
    <property type="term" value="F:purine-nucleoside phosphorylase activity"/>
    <property type="evidence" value="ECO:0007669"/>
    <property type="project" value="UniProtKB-EC"/>
</dbReference>
<dbReference type="GO" id="GO:0005737">
    <property type="term" value="C:cytoplasm"/>
    <property type="evidence" value="ECO:0007669"/>
    <property type="project" value="TreeGrafter"/>
</dbReference>
<dbReference type="SUPFAM" id="SSF53167">
    <property type="entry name" value="Purine and uridine phosphorylases"/>
    <property type="match status" value="1"/>
</dbReference>
<protein>
    <recommendedName>
        <fullName evidence="4">Purine nucleoside phosphorylase</fullName>
        <ecNumber evidence="3">2.4.2.1</ecNumber>
    </recommendedName>
    <alternativeName>
        <fullName evidence="12">Inosine phosphorylase</fullName>
    </alternativeName>
    <alternativeName>
        <fullName evidence="11">Inosine-guanosine phosphorylase</fullName>
    </alternativeName>
</protein>
<keyword evidence="15" id="KW-1185">Reference proteome</keyword>
<dbReference type="NCBIfam" id="TIGR01697">
    <property type="entry name" value="PNPH-PUNA-XAPA"/>
    <property type="match status" value="1"/>
</dbReference>
<comment type="catalytic activity">
    <reaction evidence="8">
        <text>2'-deoxyguanosine + phosphate = 2-deoxy-alpha-D-ribose 1-phosphate + guanine</text>
        <dbReference type="Rhea" id="RHEA:27738"/>
        <dbReference type="ChEBI" id="CHEBI:16235"/>
        <dbReference type="ChEBI" id="CHEBI:17172"/>
        <dbReference type="ChEBI" id="CHEBI:43474"/>
        <dbReference type="ChEBI" id="CHEBI:57259"/>
        <dbReference type="EC" id="2.4.2.1"/>
    </reaction>
</comment>
<dbReference type="FunFam" id="3.40.50.1580:FF:000004">
    <property type="entry name" value="Purine nucleoside phosphorylase"/>
    <property type="match status" value="1"/>
</dbReference>
<dbReference type="Pfam" id="PF01048">
    <property type="entry name" value="PNP_UDP_1"/>
    <property type="match status" value="1"/>
</dbReference>
<accession>A0A7R8X6K7</accession>
<reference evidence="14" key="1">
    <citation type="submission" date="2020-11" db="EMBL/GenBank/DDBJ databases">
        <authorList>
            <person name="Tran Van P."/>
        </authorList>
    </citation>
    <scope>NUCLEOTIDE SEQUENCE</scope>
</reference>
<dbReference type="InterPro" id="IPR011268">
    <property type="entry name" value="Purine_phosphorylase"/>
</dbReference>
<evidence type="ECO:0000259" key="13">
    <source>
        <dbReference type="Pfam" id="PF01048"/>
    </source>
</evidence>
<dbReference type="InterPro" id="IPR011270">
    <property type="entry name" value="Pur_Nuc_Pase_Ino/Guo-sp"/>
</dbReference>
<dbReference type="UniPathway" id="UPA00606"/>
<evidence type="ECO:0000256" key="1">
    <source>
        <dbReference type="ARBA" id="ARBA00005058"/>
    </source>
</evidence>
<name>A0A7R8X6K7_9CRUS</name>
<comment type="similarity">
    <text evidence="2">Belongs to the PNP/MTAP phosphorylase family.</text>
</comment>
<evidence type="ECO:0000256" key="4">
    <source>
        <dbReference type="ARBA" id="ARBA00013834"/>
    </source>
</evidence>
<evidence type="ECO:0000256" key="11">
    <source>
        <dbReference type="ARBA" id="ARBA00031036"/>
    </source>
</evidence>
<dbReference type="EMBL" id="CAJPEV010000198">
    <property type="protein sequence ID" value="CAG0882213.1"/>
    <property type="molecule type" value="Genomic_DNA"/>
</dbReference>
<evidence type="ECO:0000313" key="14">
    <source>
        <dbReference type="EMBL" id="CAD7241955.1"/>
    </source>
</evidence>
<evidence type="ECO:0000256" key="2">
    <source>
        <dbReference type="ARBA" id="ARBA00006751"/>
    </source>
</evidence>
<evidence type="ECO:0000256" key="5">
    <source>
        <dbReference type="ARBA" id="ARBA00022676"/>
    </source>
</evidence>
<evidence type="ECO:0000256" key="3">
    <source>
        <dbReference type="ARBA" id="ARBA00011886"/>
    </source>
</evidence>
<dbReference type="InterPro" id="IPR035994">
    <property type="entry name" value="Nucleoside_phosphorylase_sf"/>
</dbReference>
<dbReference type="PANTHER" id="PTHR11904">
    <property type="entry name" value="METHYLTHIOADENOSINE/PURINE NUCLEOSIDE PHOSPHORYLASE"/>
    <property type="match status" value="1"/>
</dbReference>
<keyword evidence="5" id="KW-0328">Glycosyltransferase</keyword>
<comment type="catalytic activity">
    <reaction evidence="9">
        <text>2'-deoxyinosine + phosphate = 2-deoxy-alpha-D-ribose 1-phosphate + hypoxanthine</text>
        <dbReference type="Rhea" id="RHEA:27750"/>
        <dbReference type="ChEBI" id="CHEBI:17368"/>
        <dbReference type="ChEBI" id="CHEBI:28997"/>
        <dbReference type="ChEBI" id="CHEBI:43474"/>
        <dbReference type="ChEBI" id="CHEBI:57259"/>
        <dbReference type="EC" id="2.4.2.1"/>
    </reaction>
</comment>
<dbReference type="GO" id="GO:0009116">
    <property type="term" value="P:nucleoside metabolic process"/>
    <property type="evidence" value="ECO:0007669"/>
    <property type="project" value="InterPro"/>
</dbReference>
<dbReference type="NCBIfam" id="NF006054">
    <property type="entry name" value="PRK08202.1"/>
    <property type="match status" value="1"/>
</dbReference>
<dbReference type="InterPro" id="IPR000845">
    <property type="entry name" value="Nucleoside_phosphorylase_d"/>
</dbReference>
<evidence type="ECO:0000256" key="10">
    <source>
        <dbReference type="ARBA" id="ARBA00023970"/>
    </source>
</evidence>